<feature type="region of interest" description="Disordered" evidence="1">
    <location>
        <begin position="831"/>
        <end position="873"/>
    </location>
</feature>
<dbReference type="Proteomes" id="UP001152320">
    <property type="component" value="Chromosome 20"/>
</dbReference>
<reference evidence="2" key="1">
    <citation type="submission" date="2021-10" db="EMBL/GenBank/DDBJ databases">
        <title>Tropical sea cucumber genome reveals ecological adaptation and Cuvierian tubules defense mechanism.</title>
        <authorList>
            <person name="Chen T."/>
        </authorList>
    </citation>
    <scope>NUCLEOTIDE SEQUENCE</scope>
    <source>
        <strain evidence="2">Nanhai2018</strain>
        <tissue evidence="2">Muscle</tissue>
    </source>
</reference>
<feature type="compositionally biased region" description="Basic and acidic residues" evidence="1">
    <location>
        <begin position="319"/>
        <end position="329"/>
    </location>
</feature>
<proteinExistence type="predicted"/>
<feature type="region of interest" description="Disordered" evidence="1">
    <location>
        <begin position="297"/>
        <end position="329"/>
    </location>
</feature>
<feature type="region of interest" description="Disordered" evidence="1">
    <location>
        <begin position="96"/>
        <end position="192"/>
    </location>
</feature>
<feature type="compositionally biased region" description="Basic and acidic residues" evidence="1">
    <location>
        <begin position="863"/>
        <end position="873"/>
    </location>
</feature>
<evidence type="ECO:0000256" key="1">
    <source>
        <dbReference type="SAM" id="MobiDB-lite"/>
    </source>
</evidence>
<feature type="compositionally biased region" description="Low complexity" evidence="1">
    <location>
        <begin position="176"/>
        <end position="190"/>
    </location>
</feature>
<feature type="region of interest" description="Disordered" evidence="1">
    <location>
        <begin position="620"/>
        <end position="655"/>
    </location>
</feature>
<gene>
    <name evidence="2" type="ORF">HOLleu_38260</name>
</gene>
<dbReference type="PANTHER" id="PTHR21446:SF6">
    <property type="entry name" value="MITOCHONDRIAL ANTIVIRAL-SIGNALING PROTEIN"/>
    <property type="match status" value="1"/>
</dbReference>
<dbReference type="PANTHER" id="PTHR21446">
    <property type="entry name" value="DUF3504 DOMAIN-CONTAINING PROTEIN"/>
    <property type="match status" value="1"/>
</dbReference>
<evidence type="ECO:0000313" key="2">
    <source>
        <dbReference type="EMBL" id="KAJ8023158.1"/>
    </source>
</evidence>
<sequence length="873" mass="99058">MVLICNLSFSFRLRMQTKRALIPPEEKMRLKAIKREKAREYRERIRQQNVLYSRAPLWPPNQAFNFHSEPKDLSFSSQSQSSSSVIVEEVVPELPVFPSPLTDKSDAVTVQEDDRHGIEKERAEGVTHSLSKDNGEGSAEEQRNHTEVAQHDNSHDYENNQFPDQREESNTGEADLSQTSNSPTSNPLPSGLQKPYQVVYKAVQKLRLLCEEKYKTESFETLDKPVLVNLLADFYNKVEQVPTLGLSMPDFLAVMREGIVCFMREFVGIDIVNDPDFEIANLEFGRRLEQLLHEMSMNEQKGSETEGRNEESSLVSTAESEKQAVEPKVDEETTLKSVTFFQEFLSQEGENTNFVEYSEEDLSEALHSFYLYAKMMPRSLPEPCRIIRMHLAHYIRKTMNVDIIHNPKFELANKVFKTNLSSLEHHLQGAPLESTSTLMFADSDLVQLLQSRSMDPSFPSGLLNLCMFNVVFHLCRGMRSGVADTMRLMDKGTFLFEIDENNRENVTWKASAYPAKMPEVKGHHLCPVTNFKKYMSKLSQITNTLWQHPLKKSSAFHLSQCWYQGNIPVGKRKIHHFMEQLSQEAGLSTCYSLHSIQNTPLEKLAAAMDKVKGQFTVIPTVNPQSPDNRERDLQRRLSHTQASHTPEGNADQWPPACQPGSEVNTLQELNKHLDKVNWDSVLPDWKKLQHMGNFASNTDFLVHLLYVYSKAMSNPPKDKKFSQRMDGEFQGNISQLTNLSRQDFLLSEHVGVRNVSGFGDKNQRPVLSGHEQALLEERHQKARRLDAILAASLKPVEVGKGEVVSHSIIGNRKSTLDHKIEDSALRKRSSRCLNEAGGGEGSKHLESSVGITEDEQAAAELEISERVGADEDT</sequence>
<dbReference type="AlphaFoldDB" id="A0A9Q0YIH8"/>
<evidence type="ECO:0000313" key="3">
    <source>
        <dbReference type="Proteomes" id="UP001152320"/>
    </source>
</evidence>
<keyword evidence="3" id="KW-1185">Reference proteome</keyword>
<accession>A0A9Q0YIH8</accession>
<feature type="compositionally biased region" description="Basic and acidic residues" evidence="1">
    <location>
        <begin position="301"/>
        <end position="311"/>
    </location>
</feature>
<comment type="caution">
    <text evidence="2">The sequence shown here is derived from an EMBL/GenBank/DDBJ whole genome shotgun (WGS) entry which is preliminary data.</text>
</comment>
<protein>
    <submittedName>
        <fullName evidence="2">Uncharacterized protein</fullName>
    </submittedName>
</protein>
<dbReference type="InterPro" id="IPR052787">
    <property type="entry name" value="MAVS"/>
</dbReference>
<dbReference type="OrthoDB" id="6123923at2759"/>
<organism evidence="2 3">
    <name type="scientific">Holothuria leucospilota</name>
    <name type="common">Black long sea cucumber</name>
    <name type="synonym">Mertensiothuria leucospilota</name>
    <dbReference type="NCBI Taxonomy" id="206669"/>
    <lineage>
        <taxon>Eukaryota</taxon>
        <taxon>Metazoa</taxon>
        <taxon>Echinodermata</taxon>
        <taxon>Eleutherozoa</taxon>
        <taxon>Echinozoa</taxon>
        <taxon>Holothuroidea</taxon>
        <taxon>Aspidochirotacea</taxon>
        <taxon>Aspidochirotida</taxon>
        <taxon>Holothuriidae</taxon>
        <taxon>Holothuria</taxon>
    </lineage>
</organism>
<name>A0A9Q0YIH8_HOLLE</name>
<feature type="compositionally biased region" description="Basic and acidic residues" evidence="1">
    <location>
        <begin position="112"/>
        <end position="169"/>
    </location>
</feature>
<dbReference type="EMBL" id="JAIZAY010000020">
    <property type="protein sequence ID" value="KAJ8023158.1"/>
    <property type="molecule type" value="Genomic_DNA"/>
</dbReference>